<evidence type="ECO:0000313" key="3">
    <source>
        <dbReference type="EMBL" id="GLC51653.1"/>
    </source>
</evidence>
<dbReference type="PANTHER" id="PTHR47384">
    <property type="entry name" value="E3 UBIQUITIN-PROTEIN LIGASE CCNB1IP1 HOMOLOG"/>
    <property type="match status" value="1"/>
</dbReference>
<dbReference type="InterPro" id="IPR055328">
    <property type="entry name" value="HEI10-like"/>
</dbReference>
<organism evidence="3 4">
    <name type="scientific">Pleodorina starrii</name>
    <dbReference type="NCBI Taxonomy" id="330485"/>
    <lineage>
        <taxon>Eukaryota</taxon>
        <taxon>Viridiplantae</taxon>
        <taxon>Chlorophyta</taxon>
        <taxon>core chlorophytes</taxon>
        <taxon>Chlorophyceae</taxon>
        <taxon>CS clade</taxon>
        <taxon>Chlamydomonadales</taxon>
        <taxon>Volvocaceae</taxon>
        <taxon>Pleodorina</taxon>
    </lineage>
</organism>
<dbReference type="EMBL" id="BRXU01000004">
    <property type="protein sequence ID" value="GLC51653.1"/>
    <property type="molecule type" value="Genomic_DNA"/>
</dbReference>
<evidence type="ECO:0000256" key="2">
    <source>
        <dbReference type="SAM" id="MobiDB-lite"/>
    </source>
</evidence>
<protein>
    <submittedName>
        <fullName evidence="3">Uncharacterized protein</fullName>
    </submittedName>
</protein>
<keyword evidence="4" id="KW-1185">Reference proteome</keyword>
<sequence>MKLVASCQDAAALKAEVRETQLTKKVTKVQEACRKKLEVVHNAYTQAKRKYDEAVGEKDQALQDNQELQTKYAQKSMQTRKLQEALKKSQQQVETLQHEKGALQQELLALRQEVKVVRQNGGSSGGGRSISPLAPGGMETTIQQRTTAKFVSTSPPNMGFGNKAIQQSLAPSSGRVQGIIGGYRTQTAGRILGGSLDPNSPGGVLPSSTQGLGRTTSDGSFGAGLGGGPRHGGGAAVVAVAQDPHNNELRRMLGMPLTQPGGRNPGLLGESLFSM</sequence>
<comment type="caution">
    <text evidence="3">The sequence shown here is derived from an EMBL/GenBank/DDBJ whole genome shotgun (WGS) entry which is preliminary data.</text>
</comment>
<dbReference type="Proteomes" id="UP001165080">
    <property type="component" value="Unassembled WGS sequence"/>
</dbReference>
<evidence type="ECO:0000313" key="4">
    <source>
        <dbReference type="Proteomes" id="UP001165080"/>
    </source>
</evidence>
<feature type="compositionally biased region" description="Gly residues" evidence="2">
    <location>
        <begin position="221"/>
        <end position="233"/>
    </location>
</feature>
<gene>
    <name evidence="3" type="primary">PLEST004959</name>
    <name evidence="3" type="ORF">PLESTB_000525500</name>
</gene>
<accession>A0A9W6BH26</accession>
<dbReference type="PANTHER" id="PTHR47384:SF2">
    <property type="entry name" value="E3 UBIQUITIN-PROTEIN LIGASE CCNB1IP1 HOMOLOG"/>
    <property type="match status" value="1"/>
</dbReference>
<keyword evidence="1" id="KW-0175">Coiled coil</keyword>
<feature type="compositionally biased region" description="Polar residues" evidence="2">
    <location>
        <begin position="206"/>
        <end position="218"/>
    </location>
</feature>
<evidence type="ECO:0000256" key="1">
    <source>
        <dbReference type="SAM" id="Coils"/>
    </source>
</evidence>
<name>A0A9W6BH26_9CHLO</name>
<feature type="region of interest" description="Disordered" evidence="2">
    <location>
        <begin position="195"/>
        <end position="233"/>
    </location>
</feature>
<dbReference type="AlphaFoldDB" id="A0A9W6BH26"/>
<feature type="coiled-coil region" evidence="1">
    <location>
        <begin position="44"/>
        <end position="120"/>
    </location>
</feature>
<proteinExistence type="predicted"/>
<feature type="region of interest" description="Disordered" evidence="2">
    <location>
        <begin position="255"/>
        <end position="275"/>
    </location>
</feature>
<reference evidence="3 4" key="1">
    <citation type="journal article" date="2023" name="Commun. Biol.">
        <title>Reorganization of the ancestral sex-determining regions during the evolution of trioecy in Pleodorina starrii.</title>
        <authorList>
            <person name="Takahashi K."/>
            <person name="Suzuki S."/>
            <person name="Kawai-Toyooka H."/>
            <person name="Yamamoto K."/>
            <person name="Hamaji T."/>
            <person name="Ootsuki R."/>
            <person name="Yamaguchi H."/>
            <person name="Kawachi M."/>
            <person name="Higashiyama T."/>
            <person name="Nozaki H."/>
        </authorList>
    </citation>
    <scope>NUCLEOTIDE SEQUENCE [LARGE SCALE GENOMIC DNA]</scope>
    <source>
        <strain evidence="3 4">NIES-4479</strain>
    </source>
</reference>